<keyword evidence="2" id="KW-0560">Oxidoreductase</keyword>
<reference evidence="2 3" key="1">
    <citation type="submission" date="2022-10" db="EMBL/GenBank/DDBJ databases">
        <title>Defluviimonas sp. nov., isolated from ocean surface water.</title>
        <authorList>
            <person name="He W."/>
            <person name="Wang L."/>
            <person name="Zhang D.-F."/>
        </authorList>
    </citation>
    <scope>NUCLEOTIDE SEQUENCE [LARGE SCALE GENOMIC DNA]</scope>
    <source>
        <strain evidence="2 3">WL0075</strain>
    </source>
</reference>
<name>A0ABT2Z5L8_9RHOB</name>
<comment type="caution">
    <text evidence="2">The sequence shown here is derived from an EMBL/GenBank/DDBJ whole genome shotgun (WGS) entry which is preliminary data.</text>
</comment>
<accession>A0ABT2Z5L8</accession>
<dbReference type="PANTHER" id="PTHR35446">
    <property type="entry name" value="SI:CH211-175M2.5"/>
    <property type="match status" value="1"/>
</dbReference>
<proteinExistence type="predicted"/>
<evidence type="ECO:0000313" key="3">
    <source>
        <dbReference type="Proteomes" id="UP001652503"/>
    </source>
</evidence>
<gene>
    <name evidence="2" type="ORF">OE647_16710</name>
</gene>
<keyword evidence="2" id="KW-0575">Peroxidase</keyword>
<dbReference type="Proteomes" id="UP001652503">
    <property type="component" value="Unassembled WGS sequence"/>
</dbReference>
<protein>
    <submittedName>
        <fullName evidence="2">Peroxidase-related enzyme</fullName>
    </submittedName>
</protein>
<evidence type="ECO:0000256" key="1">
    <source>
        <dbReference type="SAM" id="MobiDB-lite"/>
    </source>
</evidence>
<evidence type="ECO:0000313" key="2">
    <source>
        <dbReference type="EMBL" id="MCV2866360.1"/>
    </source>
</evidence>
<dbReference type="SUPFAM" id="SSF69118">
    <property type="entry name" value="AhpD-like"/>
    <property type="match status" value="1"/>
</dbReference>
<dbReference type="GO" id="GO:0004601">
    <property type="term" value="F:peroxidase activity"/>
    <property type="evidence" value="ECO:0007669"/>
    <property type="project" value="UniProtKB-KW"/>
</dbReference>
<dbReference type="InterPro" id="IPR010195">
    <property type="entry name" value="Uncharacterised_peroxidase-rel"/>
</dbReference>
<dbReference type="RefSeq" id="WP_263722895.1">
    <property type="nucleotide sequence ID" value="NZ_JAOWLA010000018.1"/>
</dbReference>
<dbReference type="NCBIfam" id="TIGR01926">
    <property type="entry name" value="peroxid_rel"/>
    <property type="match status" value="1"/>
</dbReference>
<feature type="region of interest" description="Disordered" evidence="1">
    <location>
        <begin position="1"/>
        <end position="28"/>
    </location>
</feature>
<dbReference type="PANTHER" id="PTHR35446:SF2">
    <property type="entry name" value="CARBOXYMUCONOLACTONE DECARBOXYLASE-LIKE DOMAIN-CONTAINING PROTEIN"/>
    <property type="match status" value="1"/>
</dbReference>
<sequence>MALASQGLPTRIDGRRFEGQQPIGAPFGIDNKEGKTMSAWIRMISDEDADPALRDVLDLARTPHGTVDNVMRVHSLRPNTMKGHVFLYRAALHDEANSLPTWLQETLSSYVSILNDCPYSLANHWANARHLIGDDVRAHQIEKALHARKPDTALAGRELALMRYAEKLTLTPGKMAKTDVEDLRREGLDDGQILEANQIIGYFNYVNRLLNGLGVTTDGDVIGYYSKDD</sequence>
<dbReference type="EMBL" id="JAOWLA010000018">
    <property type="protein sequence ID" value="MCV2866360.1"/>
    <property type="molecule type" value="Genomic_DNA"/>
</dbReference>
<dbReference type="Gene3D" id="1.20.1290.10">
    <property type="entry name" value="AhpD-like"/>
    <property type="match status" value="1"/>
</dbReference>
<dbReference type="InterPro" id="IPR029032">
    <property type="entry name" value="AhpD-like"/>
</dbReference>
<keyword evidence="3" id="KW-1185">Reference proteome</keyword>
<organism evidence="2 3">
    <name type="scientific">Albidovulum sediminicola</name>
    <dbReference type="NCBI Taxonomy" id="2984331"/>
    <lineage>
        <taxon>Bacteria</taxon>
        <taxon>Pseudomonadati</taxon>
        <taxon>Pseudomonadota</taxon>
        <taxon>Alphaproteobacteria</taxon>
        <taxon>Rhodobacterales</taxon>
        <taxon>Paracoccaceae</taxon>
        <taxon>Albidovulum</taxon>
    </lineage>
</organism>